<feature type="transmembrane region" description="Helical" evidence="6">
    <location>
        <begin position="236"/>
        <end position="254"/>
    </location>
</feature>
<feature type="region of interest" description="Disordered" evidence="5">
    <location>
        <begin position="455"/>
        <end position="509"/>
    </location>
</feature>
<evidence type="ECO:0000256" key="4">
    <source>
        <dbReference type="ARBA" id="ARBA00023136"/>
    </source>
</evidence>
<dbReference type="InterPro" id="IPR047843">
    <property type="entry name" value="WLS-like_TM"/>
</dbReference>
<name>A0AAV8AIV6_9EUKA</name>
<dbReference type="GO" id="GO:0015643">
    <property type="term" value="F:toxic substance binding"/>
    <property type="evidence" value="ECO:0007669"/>
    <property type="project" value="InterPro"/>
</dbReference>
<feature type="transmembrane region" description="Helical" evidence="6">
    <location>
        <begin position="274"/>
        <end position="292"/>
    </location>
</feature>
<comment type="subcellular location">
    <subcellularLocation>
        <location evidence="1">Membrane</location>
        <topology evidence="1">Multi-pass membrane protein</topology>
    </subcellularLocation>
</comment>
<feature type="compositionally biased region" description="Basic and acidic residues" evidence="5">
    <location>
        <begin position="466"/>
        <end position="485"/>
    </location>
</feature>
<proteinExistence type="predicted"/>
<feature type="transmembrane region" description="Helical" evidence="6">
    <location>
        <begin position="387"/>
        <end position="414"/>
    </location>
</feature>
<keyword evidence="4 6" id="KW-0472">Membrane</keyword>
<keyword evidence="2 6" id="KW-0812">Transmembrane</keyword>
<evidence type="ECO:0000259" key="7">
    <source>
        <dbReference type="Pfam" id="PF06664"/>
    </source>
</evidence>
<feature type="transmembrane region" description="Helical" evidence="6">
    <location>
        <begin position="420"/>
        <end position="439"/>
    </location>
</feature>
<evidence type="ECO:0000256" key="6">
    <source>
        <dbReference type="SAM" id="Phobius"/>
    </source>
</evidence>
<dbReference type="PANTHER" id="PTHR31918">
    <property type="entry name" value="TRANSMEMBRANE PROTEIN 181"/>
    <property type="match status" value="1"/>
</dbReference>
<evidence type="ECO:0000313" key="9">
    <source>
        <dbReference type="Proteomes" id="UP001146793"/>
    </source>
</evidence>
<protein>
    <submittedName>
        <fullName evidence="8">Transmembrane protein</fullName>
    </submittedName>
</protein>
<dbReference type="AlphaFoldDB" id="A0AAV8AIV6"/>
<comment type="caution">
    <text evidence="8">The sequence shown here is derived from an EMBL/GenBank/DDBJ whole genome shotgun (WGS) entry which is preliminary data.</text>
</comment>
<organism evidence="8 9">
    <name type="scientific">Anaeramoeba flamelloides</name>
    <dbReference type="NCBI Taxonomy" id="1746091"/>
    <lineage>
        <taxon>Eukaryota</taxon>
        <taxon>Metamonada</taxon>
        <taxon>Anaeramoebidae</taxon>
        <taxon>Anaeramoeba</taxon>
    </lineage>
</organism>
<evidence type="ECO:0000256" key="3">
    <source>
        <dbReference type="ARBA" id="ARBA00022989"/>
    </source>
</evidence>
<evidence type="ECO:0000256" key="5">
    <source>
        <dbReference type="SAM" id="MobiDB-lite"/>
    </source>
</evidence>
<dbReference type="PANTHER" id="PTHR31918:SF1">
    <property type="entry name" value="TRANSMEMBRANE PROTEIN 181"/>
    <property type="match status" value="1"/>
</dbReference>
<feature type="region of interest" description="Disordered" evidence="5">
    <location>
        <begin position="110"/>
        <end position="133"/>
    </location>
</feature>
<feature type="transmembrane region" description="Helical" evidence="6">
    <location>
        <begin position="348"/>
        <end position="375"/>
    </location>
</feature>
<dbReference type="GO" id="GO:0016020">
    <property type="term" value="C:membrane"/>
    <property type="evidence" value="ECO:0007669"/>
    <property type="project" value="UniProtKB-SubCell"/>
</dbReference>
<feature type="domain" description="Wntless-like transmembrane" evidence="7">
    <location>
        <begin position="199"/>
        <end position="441"/>
    </location>
</feature>
<dbReference type="EMBL" id="JANTQA010000008">
    <property type="protein sequence ID" value="KAJ3452797.1"/>
    <property type="molecule type" value="Genomic_DNA"/>
</dbReference>
<evidence type="ECO:0000256" key="2">
    <source>
        <dbReference type="ARBA" id="ARBA00022692"/>
    </source>
</evidence>
<sequence length="509" mass="59448">MESHAVNMRIGGWDKKKFIWFYVLFFIILGIGLLIGGYGPYRYKQKEFTHDVQDAETSPIFYIEVKTLNRLNQFLFIDTHFYNGADIGIKENIDFDVWVWGTNDLTGASDKPNFTEESTVGISSGNSDSDEDTDDGWDLLEFSEHTREIDCDAQDNCTVHTLVYIPYFHHKNYFVKFQYDKEKAGEYFDNLYLDVYFVNKSMSYFEIFFRYFFVLGVLAWLFIITRATKGISFRSFTAEQKWIYILLILLLLFNNPLHPLNLLTNSGFVEVLDAIFSVTFIMALFAFWLTMIDRFRYENGQHSFLKFYLPKLLPLIIMWITFLTIYIYTRVHQFDDPQFETVNDVPGFLAAVVIYWIINVIVILWLFYVCIRAFIETKGKPEQRKSLNFFFSLFIITFIMILVTLIGNFIPALSNTAIEFVSYFVIVNLYICSLSIAYLPSSKILDDINEGAHTKLEDEDEDETASDYKKSPESDFEMKSEKSEESSNNSQSEKSEKSEKSEQSEKSSD</sequence>
<dbReference type="Proteomes" id="UP001146793">
    <property type="component" value="Unassembled WGS sequence"/>
</dbReference>
<dbReference type="Pfam" id="PF06664">
    <property type="entry name" value="WLS-like_TM"/>
    <property type="match status" value="1"/>
</dbReference>
<feature type="transmembrane region" description="Helical" evidence="6">
    <location>
        <begin position="18"/>
        <end position="38"/>
    </location>
</feature>
<keyword evidence="3 6" id="KW-1133">Transmembrane helix</keyword>
<feature type="transmembrane region" description="Helical" evidence="6">
    <location>
        <begin position="207"/>
        <end position="224"/>
    </location>
</feature>
<evidence type="ECO:0000313" key="8">
    <source>
        <dbReference type="EMBL" id="KAJ3452797.1"/>
    </source>
</evidence>
<feature type="compositionally biased region" description="Basic and acidic residues" evidence="5">
    <location>
        <begin position="493"/>
        <end position="509"/>
    </location>
</feature>
<gene>
    <name evidence="8" type="ORF">M0812_04572</name>
</gene>
<feature type="transmembrane region" description="Helical" evidence="6">
    <location>
        <begin position="312"/>
        <end position="328"/>
    </location>
</feature>
<dbReference type="InterPro" id="IPR040416">
    <property type="entry name" value="TMEM181"/>
</dbReference>
<evidence type="ECO:0000256" key="1">
    <source>
        <dbReference type="ARBA" id="ARBA00004141"/>
    </source>
</evidence>
<reference evidence="8" key="1">
    <citation type="submission" date="2022-08" db="EMBL/GenBank/DDBJ databases">
        <title>Novel sulphate-reducing endosymbionts in the free-living metamonad Anaeramoeba.</title>
        <authorList>
            <person name="Jerlstrom-Hultqvist J."/>
            <person name="Cepicka I."/>
            <person name="Gallot-Lavallee L."/>
            <person name="Salas-Leiva D."/>
            <person name="Curtis B.A."/>
            <person name="Zahonova K."/>
            <person name="Pipaliya S."/>
            <person name="Dacks J."/>
            <person name="Roger A.J."/>
        </authorList>
    </citation>
    <scope>NUCLEOTIDE SEQUENCE</scope>
    <source>
        <strain evidence="8">Busselton2</strain>
    </source>
</reference>
<accession>A0AAV8AIV6</accession>